<evidence type="ECO:0000259" key="1">
    <source>
        <dbReference type="SMART" id="SM01008"/>
    </source>
</evidence>
<dbReference type="Gene3D" id="3.30.365.10">
    <property type="entry name" value="Aldehyde oxidase/xanthine dehydrogenase, molybdopterin binding domain"/>
    <property type="match status" value="4"/>
</dbReference>
<comment type="caution">
    <text evidence="2">The sequence shown here is derived from an EMBL/GenBank/DDBJ whole genome shotgun (WGS) entry which is preliminary data.</text>
</comment>
<dbReference type="SUPFAM" id="SSF56003">
    <property type="entry name" value="Molybdenum cofactor-binding domain"/>
    <property type="match status" value="2"/>
</dbReference>
<dbReference type="PIRSF" id="PIRSF036389">
    <property type="entry name" value="IOR_B"/>
    <property type="match status" value="1"/>
</dbReference>
<dbReference type="RefSeq" id="WP_212189400.1">
    <property type="nucleotide sequence ID" value="NZ_JAGTAR010000009.1"/>
</dbReference>
<dbReference type="InterPro" id="IPR008274">
    <property type="entry name" value="AldOxase/xan_DH_MoCoBD1"/>
</dbReference>
<dbReference type="SMART" id="SM01008">
    <property type="entry name" value="Ald_Xan_dh_C"/>
    <property type="match status" value="1"/>
</dbReference>
<dbReference type="InterPro" id="IPR037165">
    <property type="entry name" value="AldOxase/xan_DH_Mopterin-bd_sf"/>
</dbReference>
<feature type="domain" description="Aldehyde oxidase/xanthine dehydrogenase a/b hammerhead" evidence="1">
    <location>
        <begin position="223"/>
        <end position="300"/>
    </location>
</feature>
<gene>
    <name evidence="2" type="ORF">KDU71_07985</name>
</gene>
<dbReference type="InterPro" id="IPR046867">
    <property type="entry name" value="AldOxase/xan_DH_MoCoBD2"/>
</dbReference>
<proteinExistence type="predicted"/>
<protein>
    <submittedName>
        <fullName evidence="2">Molybdopterin-dependent oxidoreductase</fullName>
    </submittedName>
</protein>
<accession>A0A941F4E5</accession>
<dbReference type="GO" id="GO:0016491">
    <property type="term" value="F:oxidoreductase activity"/>
    <property type="evidence" value="ECO:0007669"/>
    <property type="project" value="InterPro"/>
</dbReference>
<dbReference type="PANTHER" id="PTHR47495">
    <property type="entry name" value="ALDEHYDE DEHYDROGENASE"/>
    <property type="match status" value="1"/>
</dbReference>
<dbReference type="Proteomes" id="UP000679220">
    <property type="component" value="Unassembled WGS sequence"/>
</dbReference>
<reference evidence="2" key="2">
    <citation type="submission" date="2021-04" db="EMBL/GenBank/DDBJ databases">
        <authorList>
            <person name="Zhang T."/>
            <person name="Zhang Y."/>
            <person name="Lu D."/>
            <person name="Zuo D."/>
            <person name="Du Z."/>
        </authorList>
    </citation>
    <scope>NUCLEOTIDE SEQUENCE</scope>
    <source>
        <strain evidence="2">JR1</strain>
    </source>
</reference>
<dbReference type="Pfam" id="PF02738">
    <property type="entry name" value="MoCoBD_1"/>
    <property type="match status" value="1"/>
</dbReference>
<dbReference type="Pfam" id="PF20256">
    <property type="entry name" value="MoCoBD_2"/>
    <property type="match status" value="2"/>
</dbReference>
<name>A0A941F4E5_9BACT</name>
<keyword evidence="3" id="KW-1185">Reference proteome</keyword>
<dbReference type="EMBL" id="JAGTAR010000009">
    <property type="protein sequence ID" value="MBR8535495.1"/>
    <property type="molecule type" value="Genomic_DNA"/>
</dbReference>
<dbReference type="InterPro" id="IPR012368">
    <property type="entry name" value="OxRdtase_Mopterin-bd_su_IorB"/>
</dbReference>
<evidence type="ECO:0000313" key="2">
    <source>
        <dbReference type="EMBL" id="MBR8535495.1"/>
    </source>
</evidence>
<dbReference type="Gene3D" id="3.90.1170.50">
    <property type="entry name" value="Aldehyde oxidase/xanthine dehydrogenase, a/b hammerhead"/>
    <property type="match status" value="1"/>
</dbReference>
<sequence length="714" mass="77873">MKENQIHQLYFDNVDQPVRSINRRNFIKKLGGGLIIVFSLSSFAFKSRSEDDHDKRSDEELDLNAYLRIKEDGTVDCYTGKIEMGQGVITSLAQVLAEELEIPMNTINMVMGDTELCPYDAGTWGSLTTRFFDPLLRAAAAEAKAELLKLASVKLQCAESELMNKDGFVVSKTDTKRKVSYAELTRGQKIVKTISAPPKLKKAEDFKTIGQPIISTDAIKKVTGQAVYTSDIQLPGMLYAYLKRPPAHGAGLKSLDVSRAQSIPGVTIINEDGLIAALHNDPLMAEEAMVKMKAEWEIPEAKMNTASIFEHILKTADSSRTTEEKGDVATGLQEAENIVEANYLDGYKAHASIETHAATAQFEGDKLVMWASTQTPFGTREAVADALNIPLEKVHIKQIFIGGGFGGKIYNQQAIECAKLARLTGKPVQVAWSRQEEFMYDWFRPAAVVKVKAGVQNNGRLSAWNFDIYCAGPRGTQDFYNIPNVKTQIVNGKNVHPFATGAWRAPGNNTTTFARESHIDVVAERVGMDPLEFRLLNIEDPKIRKTLQLAKETFGYTTAKTGTNRGCGIAIGADAGTIVVLLAEVEIDPETGVVKPLRMVCAQDMGQVVNPHGAIVQTEGGLTMGLGYALYEDIEFTGGAVETQNFDTYDIAKFAITPPIECVFVDDMNAPPQGGGEPAIITVGGAIANAVYHACGARVNQMPITPQRILEALA</sequence>
<dbReference type="InterPro" id="IPR052516">
    <property type="entry name" value="N-heterocyclic_Hydroxylase"/>
</dbReference>
<dbReference type="PANTHER" id="PTHR47495:SF1">
    <property type="entry name" value="BLL3820 PROTEIN"/>
    <property type="match status" value="1"/>
</dbReference>
<reference evidence="2" key="1">
    <citation type="journal article" date="2018" name="Int. J. Syst. Evol. Microbiol.">
        <title>Carboxylicivirga sediminis sp. nov., isolated from coastal sediment.</title>
        <authorList>
            <person name="Wang F.Q."/>
            <person name="Ren L.H."/>
            <person name="Zou R.J."/>
            <person name="Sun Y.Z."/>
            <person name="Liu X.J."/>
            <person name="Jiang F."/>
            <person name="Liu L.J."/>
        </authorList>
    </citation>
    <scope>NUCLEOTIDE SEQUENCE</scope>
    <source>
        <strain evidence="2">JR1</strain>
    </source>
</reference>
<organism evidence="2 3">
    <name type="scientific">Carboxylicivirga sediminis</name>
    <dbReference type="NCBI Taxonomy" id="2006564"/>
    <lineage>
        <taxon>Bacteria</taxon>
        <taxon>Pseudomonadati</taxon>
        <taxon>Bacteroidota</taxon>
        <taxon>Bacteroidia</taxon>
        <taxon>Marinilabiliales</taxon>
        <taxon>Marinilabiliaceae</taxon>
        <taxon>Carboxylicivirga</taxon>
    </lineage>
</organism>
<dbReference type="AlphaFoldDB" id="A0A941F4E5"/>
<dbReference type="InterPro" id="IPR000674">
    <property type="entry name" value="Ald_Oxase/Xan_DH_a/b"/>
</dbReference>
<evidence type="ECO:0000313" key="3">
    <source>
        <dbReference type="Proteomes" id="UP000679220"/>
    </source>
</evidence>